<reference evidence="2" key="1">
    <citation type="submission" date="2023-03" db="EMBL/GenBank/DDBJ databases">
        <authorList>
            <person name="Shen W."/>
            <person name="Cai J."/>
        </authorList>
    </citation>
    <scope>NUCLEOTIDE SEQUENCE</scope>
    <source>
        <strain evidence="2">B646-2</strain>
    </source>
</reference>
<dbReference type="Proteomes" id="UP001249240">
    <property type="component" value="Unassembled WGS sequence"/>
</dbReference>
<dbReference type="EMBL" id="JARPXM010000019">
    <property type="protein sequence ID" value="MDT2539625.1"/>
    <property type="molecule type" value="Genomic_DNA"/>
</dbReference>
<protein>
    <recommendedName>
        <fullName evidence="1">PurM-like N-terminal domain-containing protein</fullName>
    </recommendedName>
</protein>
<dbReference type="InterPro" id="IPR016188">
    <property type="entry name" value="PurM-like_N"/>
</dbReference>
<feature type="domain" description="PurM-like N-terminal" evidence="1">
    <location>
        <begin position="23"/>
        <end position="136"/>
    </location>
</feature>
<comment type="caution">
    <text evidence="2">The sequence shown here is derived from an EMBL/GenBank/DDBJ whole genome shotgun (WGS) entry which is preliminary data.</text>
</comment>
<evidence type="ECO:0000313" key="3">
    <source>
        <dbReference type="Proteomes" id="UP001249240"/>
    </source>
</evidence>
<organism evidence="2 3">
    <name type="scientific">Enterococcus raffinosus</name>
    <dbReference type="NCBI Taxonomy" id="71452"/>
    <lineage>
        <taxon>Bacteria</taxon>
        <taxon>Bacillati</taxon>
        <taxon>Bacillota</taxon>
        <taxon>Bacilli</taxon>
        <taxon>Lactobacillales</taxon>
        <taxon>Enterococcaceae</taxon>
        <taxon>Enterococcus</taxon>
    </lineage>
</organism>
<gene>
    <name evidence="2" type="ORF">P7D78_15920</name>
</gene>
<proteinExistence type="predicted"/>
<sequence length="259" mass="28709">MSVYYKTLGKEGEKAVPASKYRDLSIIPISGEKKLVIACDSTAGIGEKQQDIVEIDPAITAAYCLRVPLMELFCFGAEPIAVIDLIGNEYETTGRRMLKGIKKELEKADLTHLPLNGSTEENIETKTTSLGITVIAEMTSEKETFRMSEACSLLQLGQPFVGEMVRRNTQNIFSYPLVKALKAEHGVLDMLPVGSKGIRFEAELMTEGSDFYVEFIEEKELDCSAGPATVVLLAVRTKDEIDILTRYPELKKIGEFIKE</sequence>
<dbReference type="RefSeq" id="WP_010744590.1">
    <property type="nucleotide sequence ID" value="NZ_BAAAXM010000028.1"/>
</dbReference>
<name>A0AAW8SYT8_9ENTE</name>
<evidence type="ECO:0000259" key="1">
    <source>
        <dbReference type="Pfam" id="PF00586"/>
    </source>
</evidence>
<dbReference type="AlphaFoldDB" id="A0AAW8SYT8"/>
<dbReference type="Pfam" id="PF00586">
    <property type="entry name" value="AIRS"/>
    <property type="match status" value="1"/>
</dbReference>
<dbReference type="Gene3D" id="3.30.1330.10">
    <property type="entry name" value="PurM-like, N-terminal domain"/>
    <property type="match status" value="1"/>
</dbReference>
<evidence type="ECO:0000313" key="2">
    <source>
        <dbReference type="EMBL" id="MDT2539625.1"/>
    </source>
</evidence>
<accession>A0AAW8SYT8</accession>
<dbReference type="InterPro" id="IPR036921">
    <property type="entry name" value="PurM-like_N_sf"/>
</dbReference>